<comment type="caution">
    <text evidence="4">The sequence shown here is derived from an EMBL/GenBank/DDBJ whole genome shotgun (WGS) entry which is preliminary data.</text>
</comment>
<dbReference type="Proteomes" id="UP001217838">
    <property type="component" value="Unassembled WGS sequence"/>
</dbReference>
<keyword evidence="2" id="KW-0732">Signal</keyword>
<dbReference type="InterPro" id="IPR005532">
    <property type="entry name" value="SUMF_dom"/>
</dbReference>
<dbReference type="InterPro" id="IPR016187">
    <property type="entry name" value="CTDL_fold"/>
</dbReference>
<evidence type="ECO:0000259" key="3">
    <source>
        <dbReference type="Pfam" id="PF03781"/>
    </source>
</evidence>
<evidence type="ECO:0000256" key="2">
    <source>
        <dbReference type="SAM" id="SignalP"/>
    </source>
</evidence>
<keyword evidence="5" id="KW-1185">Reference proteome</keyword>
<dbReference type="SUPFAM" id="SSF56436">
    <property type="entry name" value="C-type lectin-like"/>
    <property type="match status" value="1"/>
</dbReference>
<dbReference type="RefSeq" id="WP_271995377.1">
    <property type="nucleotide sequence ID" value="NZ_JAQNDN010000002.1"/>
</dbReference>
<dbReference type="InterPro" id="IPR042095">
    <property type="entry name" value="SUMF_sf"/>
</dbReference>
<dbReference type="PANTHER" id="PTHR23150">
    <property type="entry name" value="SULFATASE MODIFYING FACTOR 1, 2"/>
    <property type="match status" value="1"/>
</dbReference>
<feature type="domain" description="Sulfatase-modifying factor enzyme-like" evidence="3">
    <location>
        <begin position="56"/>
        <end position="273"/>
    </location>
</feature>
<evidence type="ECO:0000256" key="1">
    <source>
        <dbReference type="SAM" id="MobiDB-lite"/>
    </source>
</evidence>
<dbReference type="Pfam" id="PF03781">
    <property type="entry name" value="FGE-sulfatase"/>
    <property type="match status" value="1"/>
</dbReference>
<feature type="signal peptide" evidence="2">
    <location>
        <begin position="1"/>
        <end position="20"/>
    </location>
</feature>
<dbReference type="PANTHER" id="PTHR23150:SF19">
    <property type="entry name" value="FORMYLGLYCINE-GENERATING ENZYME"/>
    <property type="match status" value="1"/>
</dbReference>
<dbReference type="EMBL" id="JAQNDN010000002">
    <property type="protein sequence ID" value="MDC0667360.1"/>
    <property type="molecule type" value="Genomic_DNA"/>
</dbReference>
<dbReference type="Gene3D" id="3.90.1580.10">
    <property type="entry name" value="paralog of FGE (formylglycine-generating enzyme)"/>
    <property type="match status" value="1"/>
</dbReference>
<gene>
    <name evidence="4" type="ORF">POL58_06410</name>
</gene>
<proteinExistence type="predicted"/>
<reference evidence="4 5" key="1">
    <citation type="submission" date="2022-11" db="EMBL/GenBank/DDBJ databases">
        <title>Minimal conservation of predation-associated metabolite biosynthetic gene clusters underscores biosynthetic potential of Myxococcota including descriptions for ten novel species: Archangium lansinium sp. nov., Myxococcus landrumus sp. nov., Nannocystis bai.</title>
        <authorList>
            <person name="Ahearne A."/>
            <person name="Stevens C."/>
            <person name="Dowd S."/>
        </authorList>
    </citation>
    <scope>NUCLEOTIDE SEQUENCE [LARGE SCALE GENOMIC DNA]</scope>
    <source>
        <strain evidence="4 5">NCELM</strain>
    </source>
</reference>
<protein>
    <submittedName>
        <fullName evidence="4">SUMF1/EgtB/PvdO family nonheme iron enzyme</fullName>
    </submittedName>
</protein>
<feature type="region of interest" description="Disordered" evidence="1">
    <location>
        <begin position="185"/>
        <end position="208"/>
    </location>
</feature>
<accession>A0ABT5B100</accession>
<evidence type="ECO:0000313" key="5">
    <source>
        <dbReference type="Proteomes" id="UP001217838"/>
    </source>
</evidence>
<organism evidence="4 5">
    <name type="scientific">Nannocystis radixulma</name>
    <dbReference type="NCBI Taxonomy" id="2995305"/>
    <lineage>
        <taxon>Bacteria</taxon>
        <taxon>Pseudomonadati</taxon>
        <taxon>Myxococcota</taxon>
        <taxon>Polyangia</taxon>
        <taxon>Nannocystales</taxon>
        <taxon>Nannocystaceae</taxon>
        <taxon>Nannocystis</taxon>
    </lineage>
</organism>
<dbReference type="InterPro" id="IPR051043">
    <property type="entry name" value="Sulfatase_Mod_Factor_Kinase"/>
</dbReference>
<sequence length="287" mass="30821">MKRHILRTLLFIMPGGCGSAARPVDAAAPAPAASPTAAAVEPSAPAPARDCADEPGMIYIAGGDTVYSEDRKTYHLEAFWLDRTEVTVAAFRKFVEAGYSPPLSATGQRADLACTWNMPQADEMPINCIDWHQAEAYCLWAGKRLPTAQEWGWAARGREAQRKYPWGDAKPSCELAVIDLGQSREEGRTGCGRNRPWPVASKPGDTTPDGVVDMFGNLAERTSTGSTADERSTRIVRGSSFATGNFASSTVDEHGGYSVREAWSDNTGVRCAKDVGPQPPCGATSEH</sequence>
<evidence type="ECO:0000313" key="4">
    <source>
        <dbReference type="EMBL" id="MDC0667360.1"/>
    </source>
</evidence>
<feature type="chain" id="PRO_5047098139" evidence="2">
    <location>
        <begin position="21"/>
        <end position="287"/>
    </location>
</feature>
<name>A0ABT5B100_9BACT</name>